<dbReference type="PANTHER" id="PTHR31147">
    <property type="entry name" value="ACYL TRANSFERASE 4"/>
    <property type="match status" value="1"/>
</dbReference>
<reference evidence="3 5" key="2">
    <citation type="journal article" date="2014" name="BMC Genomics">
        <title>An improved genome release (version Mt4.0) for the model legume Medicago truncatula.</title>
        <authorList>
            <person name="Tang H."/>
            <person name="Krishnakumar V."/>
            <person name="Bidwell S."/>
            <person name="Rosen B."/>
            <person name="Chan A."/>
            <person name="Zhou S."/>
            <person name="Gentzbittel L."/>
            <person name="Childs K.L."/>
            <person name="Yandell M."/>
            <person name="Gundlach H."/>
            <person name="Mayer K.F."/>
            <person name="Schwartz D.C."/>
            <person name="Town C.D."/>
        </authorList>
    </citation>
    <scope>GENOME REANNOTATION</scope>
    <source>
        <strain evidence="3">A17</strain>
        <strain evidence="4 5">cv. Jemalong A17</strain>
    </source>
</reference>
<evidence type="ECO:0000313" key="4">
    <source>
        <dbReference type="EnsemblPlants" id="KEH17125"/>
    </source>
</evidence>
<keyword evidence="2" id="KW-0808">Transferase</keyword>
<dbReference type="AlphaFoldDB" id="A0A072TU82"/>
<comment type="similarity">
    <text evidence="1">Belongs to the plant acyltransferase family.</text>
</comment>
<protein>
    <submittedName>
        <fullName evidence="3">Benzyl alcohol O-benzoyltransferase</fullName>
    </submittedName>
</protein>
<reference evidence="3 5" key="1">
    <citation type="journal article" date="2011" name="Nature">
        <title>The Medicago genome provides insight into the evolution of rhizobial symbioses.</title>
        <authorList>
            <person name="Young N.D."/>
            <person name="Debelle F."/>
            <person name="Oldroyd G.E."/>
            <person name="Geurts R."/>
            <person name="Cannon S.B."/>
            <person name="Udvardi M.K."/>
            <person name="Benedito V.A."/>
            <person name="Mayer K.F."/>
            <person name="Gouzy J."/>
            <person name="Schoof H."/>
            <person name="Van de Peer Y."/>
            <person name="Proost S."/>
            <person name="Cook D.R."/>
            <person name="Meyers B.C."/>
            <person name="Spannagl M."/>
            <person name="Cheung F."/>
            <person name="De Mita S."/>
            <person name="Krishnakumar V."/>
            <person name="Gundlach H."/>
            <person name="Zhou S."/>
            <person name="Mudge J."/>
            <person name="Bharti A.K."/>
            <person name="Murray J.D."/>
            <person name="Naoumkina M.A."/>
            <person name="Rosen B."/>
            <person name="Silverstein K.A."/>
            <person name="Tang H."/>
            <person name="Rombauts S."/>
            <person name="Zhao P.X."/>
            <person name="Zhou P."/>
            <person name="Barbe V."/>
            <person name="Bardou P."/>
            <person name="Bechner M."/>
            <person name="Bellec A."/>
            <person name="Berger A."/>
            <person name="Berges H."/>
            <person name="Bidwell S."/>
            <person name="Bisseling T."/>
            <person name="Choisne N."/>
            <person name="Couloux A."/>
            <person name="Denny R."/>
            <person name="Deshpande S."/>
            <person name="Dai X."/>
            <person name="Doyle J.J."/>
            <person name="Dudez A.M."/>
            <person name="Farmer A.D."/>
            <person name="Fouteau S."/>
            <person name="Franken C."/>
            <person name="Gibelin C."/>
            <person name="Gish J."/>
            <person name="Goldstein S."/>
            <person name="Gonzalez A.J."/>
            <person name="Green P.J."/>
            <person name="Hallab A."/>
            <person name="Hartog M."/>
            <person name="Hua A."/>
            <person name="Humphray S.J."/>
            <person name="Jeong D.H."/>
            <person name="Jing Y."/>
            <person name="Jocker A."/>
            <person name="Kenton S.M."/>
            <person name="Kim D.J."/>
            <person name="Klee K."/>
            <person name="Lai H."/>
            <person name="Lang C."/>
            <person name="Lin S."/>
            <person name="Macmil S.L."/>
            <person name="Magdelenat G."/>
            <person name="Matthews L."/>
            <person name="McCorrison J."/>
            <person name="Monaghan E.L."/>
            <person name="Mun J.H."/>
            <person name="Najar F.Z."/>
            <person name="Nicholson C."/>
            <person name="Noirot C."/>
            <person name="O'Bleness M."/>
            <person name="Paule C.R."/>
            <person name="Poulain J."/>
            <person name="Prion F."/>
            <person name="Qin B."/>
            <person name="Qu C."/>
            <person name="Retzel E.F."/>
            <person name="Riddle C."/>
            <person name="Sallet E."/>
            <person name="Samain S."/>
            <person name="Samson N."/>
            <person name="Sanders I."/>
            <person name="Saurat O."/>
            <person name="Scarpelli C."/>
            <person name="Schiex T."/>
            <person name="Segurens B."/>
            <person name="Severin A.J."/>
            <person name="Sherrier D.J."/>
            <person name="Shi R."/>
            <person name="Sims S."/>
            <person name="Singer S.R."/>
            <person name="Sinharoy S."/>
            <person name="Sterck L."/>
            <person name="Viollet A."/>
            <person name="Wang B.B."/>
            <person name="Wang K."/>
            <person name="Wang M."/>
            <person name="Wang X."/>
            <person name="Warfsmann J."/>
            <person name="Weissenbach J."/>
            <person name="White D.D."/>
            <person name="White J.D."/>
            <person name="Wiley G.B."/>
            <person name="Wincker P."/>
            <person name="Xing Y."/>
            <person name="Yang L."/>
            <person name="Yao Z."/>
            <person name="Ying F."/>
            <person name="Zhai J."/>
            <person name="Zhou L."/>
            <person name="Zuber A."/>
            <person name="Denarie J."/>
            <person name="Dixon R.A."/>
            <person name="May G.D."/>
            <person name="Schwartz D.C."/>
            <person name="Rogers J."/>
            <person name="Quetier F."/>
            <person name="Town C.D."/>
            <person name="Roe B.A."/>
        </authorList>
    </citation>
    <scope>NUCLEOTIDE SEQUENCE [LARGE SCALE GENOMIC DNA]</scope>
    <source>
        <strain evidence="3">A17</strain>
        <strain evidence="4 5">cv. Jemalong A17</strain>
    </source>
</reference>
<proteinExistence type="inferred from homology"/>
<name>A0A072TU82_MEDTR</name>
<dbReference type="EnsemblPlants" id="KEH17125">
    <property type="protein sequence ID" value="KEH17125"/>
    <property type="gene ID" value="MTR_0042s0230"/>
</dbReference>
<dbReference type="InterPro" id="IPR023213">
    <property type="entry name" value="CAT-like_dom_sf"/>
</dbReference>
<sequence length="155" mass="17360">MAQSLLFKVKRSEPELISPSKPTPHEIKRLSDIDDQQSLRFHVPLIQFYNYNPIMEGKDPVVVIRKALAKTLVFYYPLAGRLREGPGRKLMVDCTGEGVLFIEADADVTLKQFGDALHPPFPCLGELIYDVPGSSDVLNTPLLLIQLLVPSVKFN</sequence>
<reference evidence="4" key="3">
    <citation type="submission" date="2015-06" db="UniProtKB">
        <authorList>
            <consortium name="EnsemblPlants"/>
        </authorList>
    </citation>
    <scope>IDENTIFICATION</scope>
    <source>
        <strain evidence="4">cv. Jemalong A17</strain>
    </source>
</reference>
<evidence type="ECO:0000313" key="5">
    <source>
        <dbReference type="Proteomes" id="UP000002051"/>
    </source>
</evidence>
<evidence type="ECO:0000313" key="3">
    <source>
        <dbReference type="EMBL" id="KEH17125.1"/>
    </source>
</evidence>
<dbReference type="GO" id="GO:0016740">
    <property type="term" value="F:transferase activity"/>
    <property type="evidence" value="ECO:0007669"/>
    <property type="project" value="UniProtKB-KW"/>
</dbReference>
<organism evidence="3 5">
    <name type="scientific">Medicago truncatula</name>
    <name type="common">Barrel medic</name>
    <name type="synonym">Medicago tribuloides</name>
    <dbReference type="NCBI Taxonomy" id="3880"/>
    <lineage>
        <taxon>Eukaryota</taxon>
        <taxon>Viridiplantae</taxon>
        <taxon>Streptophyta</taxon>
        <taxon>Embryophyta</taxon>
        <taxon>Tracheophyta</taxon>
        <taxon>Spermatophyta</taxon>
        <taxon>Magnoliopsida</taxon>
        <taxon>eudicotyledons</taxon>
        <taxon>Gunneridae</taxon>
        <taxon>Pentapetalae</taxon>
        <taxon>rosids</taxon>
        <taxon>fabids</taxon>
        <taxon>Fabales</taxon>
        <taxon>Fabaceae</taxon>
        <taxon>Papilionoideae</taxon>
        <taxon>50 kb inversion clade</taxon>
        <taxon>NPAAA clade</taxon>
        <taxon>Hologalegina</taxon>
        <taxon>IRL clade</taxon>
        <taxon>Trifolieae</taxon>
        <taxon>Medicago</taxon>
    </lineage>
</organism>
<keyword evidence="5" id="KW-1185">Reference proteome</keyword>
<dbReference type="PANTHER" id="PTHR31147:SF66">
    <property type="entry name" value="OS05G0315700 PROTEIN"/>
    <property type="match status" value="1"/>
</dbReference>
<dbReference type="EMBL" id="KL402767">
    <property type="protein sequence ID" value="KEH17125.1"/>
    <property type="molecule type" value="Genomic_DNA"/>
</dbReference>
<dbReference type="Pfam" id="PF02458">
    <property type="entry name" value="Transferase"/>
    <property type="match status" value="1"/>
</dbReference>
<accession>A0A072TU82</accession>
<dbReference type="HOGENOM" id="CLU_014546_9_2_1"/>
<dbReference type="Gene3D" id="3.30.559.10">
    <property type="entry name" value="Chloramphenicol acetyltransferase-like domain"/>
    <property type="match status" value="1"/>
</dbReference>
<dbReference type="InterPro" id="IPR050898">
    <property type="entry name" value="Plant_acyltransferase"/>
</dbReference>
<evidence type="ECO:0000256" key="1">
    <source>
        <dbReference type="ARBA" id="ARBA00009861"/>
    </source>
</evidence>
<gene>
    <name evidence="3" type="ORF">MTR_0042s0230</name>
</gene>
<dbReference type="Proteomes" id="UP000002051">
    <property type="component" value="Unassembled WGS sequence"/>
</dbReference>
<evidence type="ECO:0000256" key="2">
    <source>
        <dbReference type="ARBA" id="ARBA00022679"/>
    </source>
</evidence>